<reference evidence="2 3" key="1">
    <citation type="journal article" date="2019" name="Int. J. Syst. Evol. Microbiol.">
        <title>The Global Catalogue of Microorganisms (GCM) 10K type strain sequencing project: providing services to taxonomists for standard genome sequencing and annotation.</title>
        <authorList>
            <consortium name="The Broad Institute Genomics Platform"/>
            <consortium name="The Broad Institute Genome Sequencing Center for Infectious Disease"/>
            <person name="Wu L."/>
            <person name="Ma J."/>
        </authorList>
    </citation>
    <scope>NUCLEOTIDE SEQUENCE [LARGE SCALE GENOMIC DNA]</scope>
    <source>
        <strain evidence="2 3">JCM 14162</strain>
    </source>
</reference>
<dbReference type="InterPro" id="IPR011335">
    <property type="entry name" value="Restrct_endonuc-II-like"/>
</dbReference>
<dbReference type="InterPro" id="IPR047216">
    <property type="entry name" value="Endonuclease_DUF559_bact"/>
</dbReference>
<evidence type="ECO:0000259" key="1">
    <source>
        <dbReference type="Pfam" id="PF04480"/>
    </source>
</evidence>
<gene>
    <name evidence="2" type="ORF">GCM10009096_25860</name>
</gene>
<sequence>MAGYKPQTLKHAKQLRRDMTPQERLLWNRLRDRQVGGYKFRKQQPIGPYIVDFICHEQKLIVEADGSQHYDSDHDLARDQWLKKHDYSVLRYWNNEINENLEGVLEAILVALSLNPSPTSPNRLRR</sequence>
<protein>
    <recommendedName>
        <fullName evidence="1">DUF559 domain-containing protein</fullName>
    </recommendedName>
</protein>
<dbReference type="PANTHER" id="PTHR38590:SF1">
    <property type="entry name" value="BLL0828 PROTEIN"/>
    <property type="match status" value="1"/>
</dbReference>
<comment type="caution">
    <text evidence="2">The sequence shown here is derived from an EMBL/GenBank/DDBJ whole genome shotgun (WGS) entry which is preliminary data.</text>
</comment>
<dbReference type="Pfam" id="PF04480">
    <property type="entry name" value="DUF559"/>
    <property type="match status" value="1"/>
</dbReference>
<dbReference type="SUPFAM" id="SSF52980">
    <property type="entry name" value="Restriction endonuclease-like"/>
    <property type="match status" value="1"/>
</dbReference>
<evidence type="ECO:0000313" key="3">
    <source>
        <dbReference type="Proteomes" id="UP001500713"/>
    </source>
</evidence>
<evidence type="ECO:0000313" key="2">
    <source>
        <dbReference type="EMBL" id="GAA0482353.1"/>
    </source>
</evidence>
<name>A0ABN1ARG4_9SPHN</name>
<feature type="domain" description="DUF559" evidence="1">
    <location>
        <begin position="9"/>
        <end position="112"/>
    </location>
</feature>
<dbReference type="CDD" id="cd01038">
    <property type="entry name" value="Endonuclease_DUF559"/>
    <property type="match status" value="1"/>
</dbReference>
<proteinExistence type="predicted"/>
<dbReference type="Gene3D" id="3.40.960.10">
    <property type="entry name" value="VSR Endonuclease"/>
    <property type="match status" value="1"/>
</dbReference>
<keyword evidence="3" id="KW-1185">Reference proteome</keyword>
<dbReference type="Proteomes" id="UP001500713">
    <property type="component" value="Unassembled WGS sequence"/>
</dbReference>
<dbReference type="EMBL" id="BAAAEM010000003">
    <property type="protein sequence ID" value="GAA0482353.1"/>
    <property type="molecule type" value="Genomic_DNA"/>
</dbReference>
<dbReference type="PANTHER" id="PTHR38590">
    <property type="entry name" value="BLL0828 PROTEIN"/>
    <property type="match status" value="1"/>
</dbReference>
<dbReference type="RefSeq" id="WP_229953375.1">
    <property type="nucleotide sequence ID" value="NZ_BAAAEM010000003.1"/>
</dbReference>
<organism evidence="2 3">
    <name type="scientific">Parasphingorhabdus litoris</name>
    <dbReference type="NCBI Taxonomy" id="394733"/>
    <lineage>
        <taxon>Bacteria</taxon>
        <taxon>Pseudomonadati</taxon>
        <taxon>Pseudomonadota</taxon>
        <taxon>Alphaproteobacteria</taxon>
        <taxon>Sphingomonadales</taxon>
        <taxon>Sphingomonadaceae</taxon>
        <taxon>Parasphingorhabdus</taxon>
    </lineage>
</organism>
<accession>A0ABN1ARG4</accession>
<dbReference type="InterPro" id="IPR007569">
    <property type="entry name" value="DUF559"/>
</dbReference>